<evidence type="ECO:0000256" key="1">
    <source>
        <dbReference type="SAM" id="Phobius"/>
    </source>
</evidence>
<evidence type="ECO:0000313" key="2">
    <source>
        <dbReference type="EMBL" id="QHT28802.1"/>
    </source>
</evidence>
<keyword evidence="1" id="KW-1133">Transmembrane helix</keyword>
<name>A0A6C0EJ93_9ZZZZ</name>
<feature type="transmembrane region" description="Helical" evidence="1">
    <location>
        <begin position="116"/>
        <end position="133"/>
    </location>
</feature>
<protein>
    <submittedName>
        <fullName evidence="2">Uncharacterized protein</fullName>
    </submittedName>
</protein>
<keyword evidence="1" id="KW-0812">Transmembrane</keyword>
<dbReference type="EMBL" id="MN738864">
    <property type="protein sequence ID" value="QHT28802.1"/>
    <property type="molecule type" value="Genomic_DNA"/>
</dbReference>
<proteinExistence type="predicted"/>
<feature type="transmembrane region" description="Helical" evidence="1">
    <location>
        <begin position="170"/>
        <end position="194"/>
    </location>
</feature>
<sequence length="266" mass="31455">MDELKYYSGTFFFIKLLTSVFKVDFEYIRLLFYTVWTSLSFYLLFIYLFLNTNLYEYYCPLIVHTINCMFIYELIFHRPDKAHSIHHIFTILLQVIAYYSGFLGKTEHLILCNTSHLGFLSSIFSSLLTISTKRNSVYKHIIKKYYYNTYLISKIGGMILYYIILGTSDILIFSYNFLFVFILYFSIHVIQLYFSWKIYMKLRTNSPGKNIDSSDKIMECYVCNREDVGKGVPIDKVCKICHQTICIAHYGINGYCTCCSEEKKEL</sequence>
<dbReference type="AlphaFoldDB" id="A0A6C0EJ93"/>
<feature type="transmembrane region" description="Helical" evidence="1">
    <location>
        <begin position="55"/>
        <end position="75"/>
    </location>
</feature>
<feature type="transmembrane region" description="Helical" evidence="1">
    <location>
        <begin position="87"/>
        <end position="104"/>
    </location>
</feature>
<accession>A0A6C0EJ93</accession>
<reference evidence="2" key="1">
    <citation type="journal article" date="2020" name="Nature">
        <title>Giant virus diversity and host interactions through global metagenomics.</title>
        <authorList>
            <person name="Schulz F."/>
            <person name="Roux S."/>
            <person name="Paez-Espino D."/>
            <person name="Jungbluth S."/>
            <person name="Walsh D.A."/>
            <person name="Denef V.J."/>
            <person name="McMahon K.D."/>
            <person name="Konstantinidis K.T."/>
            <person name="Eloe-Fadrosh E.A."/>
            <person name="Kyrpides N.C."/>
            <person name="Woyke T."/>
        </authorList>
    </citation>
    <scope>NUCLEOTIDE SEQUENCE</scope>
    <source>
        <strain evidence="2">GVMAG-M-3300001351-8</strain>
    </source>
</reference>
<organism evidence="2">
    <name type="scientific">viral metagenome</name>
    <dbReference type="NCBI Taxonomy" id="1070528"/>
    <lineage>
        <taxon>unclassified sequences</taxon>
        <taxon>metagenomes</taxon>
        <taxon>organismal metagenomes</taxon>
    </lineage>
</organism>
<feature type="transmembrane region" description="Helical" evidence="1">
    <location>
        <begin position="145"/>
        <end position="164"/>
    </location>
</feature>
<keyword evidence="1" id="KW-0472">Membrane</keyword>
<feature type="transmembrane region" description="Helical" evidence="1">
    <location>
        <begin position="30"/>
        <end position="49"/>
    </location>
</feature>